<keyword evidence="2" id="KW-1185">Reference proteome</keyword>
<dbReference type="RefSeq" id="WP_179539207.1">
    <property type="nucleotide sequence ID" value="NZ_JACBYV010000001.1"/>
</dbReference>
<dbReference type="Proteomes" id="UP000578688">
    <property type="component" value="Unassembled WGS sequence"/>
</dbReference>
<reference evidence="1 2" key="1">
    <citation type="submission" date="2020-07" db="EMBL/GenBank/DDBJ databases">
        <title>Genomic analyses of the natural microbiome of Caenorhabditis elegans.</title>
        <authorList>
            <person name="Samuel B."/>
        </authorList>
    </citation>
    <scope>NUCLEOTIDE SEQUENCE [LARGE SCALE GENOMIC DNA]</scope>
    <source>
        <strain evidence="1 2">BIGb0408</strain>
    </source>
</reference>
<comment type="caution">
    <text evidence="1">The sequence shown here is derived from an EMBL/GenBank/DDBJ whole genome shotgun (WGS) entry which is preliminary data.</text>
</comment>
<evidence type="ECO:0000313" key="1">
    <source>
        <dbReference type="EMBL" id="NYH74985.1"/>
    </source>
</evidence>
<dbReference type="EMBL" id="JACBYV010000001">
    <property type="protein sequence ID" value="NYH74985.1"/>
    <property type="molecule type" value="Genomic_DNA"/>
</dbReference>
<name>A0A7Y9XPA6_9GAMM</name>
<accession>A0A7Y9XPA6</accession>
<evidence type="ECO:0000313" key="2">
    <source>
        <dbReference type="Proteomes" id="UP000578688"/>
    </source>
</evidence>
<sequence length="286" mass="31848">MNTELAIKIDYLQKRKNPAQVFEAMGLYINAYQDLCQLLANSVDLEVAFELELNSVSTGSIISKLSSVSSSIANYIEEALYSSGSALSSELMDVSETETEAEVNSIAIALEADIRKKINSNIVPPHIDRQGLAYVLTEFSNANKKLQSGEVVQLGAANSDYLSKFNVDWRFSGDASKMFIGDTSDFNGRDKLYTMIQVNEGNSVWSFKSAAMERKFPAKIVDKDWLQRYQAGLIAPIGPLDIMDAELSYSIYTPPDGKGRPQIRKAKIHKILNIHRNRDYQNALDV</sequence>
<gene>
    <name evidence="1" type="ORF">FHR27_003595</name>
</gene>
<proteinExistence type="predicted"/>
<organism evidence="1 2">
    <name type="scientific">Phytopseudomonas flavescens</name>
    <dbReference type="NCBI Taxonomy" id="29435"/>
    <lineage>
        <taxon>Bacteria</taxon>
        <taxon>Pseudomonadati</taxon>
        <taxon>Pseudomonadota</taxon>
        <taxon>Gammaproteobacteria</taxon>
        <taxon>Pseudomonadales</taxon>
        <taxon>Pseudomonadaceae</taxon>
        <taxon>Phytopseudomonas</taxon>
    </lineage>
</organism>
<protein>
    <submittedName>
        <fullName evidence="1">Uncharacterized protein</fullName>
    </submittedName>
</protein>
<dbReference type="AlphaFoldDB" id="A0A7Y9XPA6"/>